<dbReference type="Pfam" id="PF08757">
    <property type="entry name" value="CotH"/>
    <property type="match status" value="1"/>
</dbReference>
<keyword evidence="5" id="KW-0418">Kinase</keyword>
<dbReference type="RefSeq" id="WP_118589897.1">
    <property type="nucleotide sequence ID" value="NZ_JACOOZ010000007.1"/>
</dbReference>
<dbReference type="InterPro" id="IPR008979">
    <property type="entry name" value="Galactose-bd-like_sf"/>
</dbReference>
<evidence type="ECO:0000313" key="6">
    <source>
        <dbReference type="Proteomes" id="UP000597877"/>
    </source>
</evidence>
<dbReference type="GO" id="GO:0016301">
    <property type="term" value="F:kinase activity"/>
    <property type="evidence" value="ECO:0007669"/>
    <property type="project" value="UniProtKB-KW"/>
</dbReference>
<sequence length="1204" mass="132623">MFKKVMSLLTAVAVIIAGIQFTPANKVNAAVTSSGGSGSWKLVWSEDFNGNVGSGVDTSVWNYDTGNSGWGNNEIQNYTTSTNNVYIADTSWDSESSDGRCLAIKAQRENGQITSGRLTTKGKQFARYGKIECKMRVQNGSQSGVWPAFWMMGENGNWPNCGEIDIMEHRNTENTAIGTLHWNPGTSLWDSYNHVYAGSETNGQFGYIGSIEQWHRYSVEWYGDVMKWFVDDTCYETMSISSAAMEEFQRNHYILLNLAIGGPNTPFTQYQTVSDSFSNAIMYVDYVRVYQGSDSDFVINKKTENVTQPTQVDDGYTTCASDNTVNLGSWNYYVGSSWAGTAARYKGGSDLNDFSLKVTASGGQEWGMNAHTKKLSVTPGHTYSYSVTVNSNQAGASVFMKDEVGDINFGTKTLVSGDNVYSGTFKPTNDTVQFMFDLGKVAAGTTLNFKNVTLTDTTPSVIETTKAPEPTTVKPVTGDEEWITVDNSNNMYSYASADNITVVNVQHPGFANADGIYMSTKVAIGYVTINGNKVGNESVAIDGAGAVVYLTALSGTSTVAYYAQDGTLLGSVNIKKNETVPETTEAVTEATTERETHDMSKDPDDISRIYVVTDDANPTITKESKTPGTITVIGGEDGVNSVSDTGTIKLRGNSTSLADKAAYNISFSSKQTLFSGAKAAKKWCLLANAFDKTLIRNKLAMELGKELGMVATPEEHYADLYINGQLKGTYLVSEPADNGRSGVSYDETNDKEMMFELEADREEAGATYYTTNLGVRFVVEDPEGLGTDTAKYSNWVNTLSAFETALTDTSSDKVLDCINVDSFVDMYIVNELFNTVDFGYSSVKFYTKEDAKGNTIIYAGPLWDFDLSSGNSSVEECRKTDAFRCQQVNTWFGYLMKNSTFKNKVISKFRSMQPQIQNLYSENSLGISRINANLNYMGKSKDRNYSAISEGGAGWSQSTPDSAEYKYYPYGYSTLSPYINYTYDEHVEYLTNWLETRNKWMCSQWNINYNTAGSETISTDIDITGYQMTSSLNGIAGNMGMRVVYEVEPTVNGKEVSEKGLIYGLVYGNNPISESDLTYDSSSDYVKRYMATDAGKSSVQLGDSETASYYVMTMSCDAGDGTDNVTANAFTAKYYVRAYAKLADGSIVYSNVDSYTVYDIADYIYQNQLVSNKSSYDYLYTKILKYVNSSYKEGDYDWGNIVVK</sequence>
<evidence type="ECO:0000313" key="5">
    <source>
        <dbReference type="EMBL" id="MBC5668365.1"/>
    </source>
</evidence>
<feature type="compositionally biased region" description="Basic and acidic residues" evidence="2">
    <location>
        <begin position="591"/>
        <end position="602"/>
    </location>
</feature>
<keyword evidence="3" id="KW-0732">Signal</keyword>
<feature type="region of interest" description="Disordered" evidence="2">
    <location>
        <begin position="580"/>
        <end position="602"/>
    </location>
</feature>
<dbReference type="Gene3D" id="2.60.120.200">
    <property type="match status" value="1"/>
</dbReference>
<accession>A0ABR7F6A5</accession>
<keyword evidence="6" id="KW-1185">Reference proteome</keyword>
<feature type="domain" description="GH16" evidence="4">
    <location>
        <begin position="15"/>
        <end position="295"/>
    </location>
</feature>
<dbReference type="Gene3D" id="2.60.120.260">
    <property type="entry name" value="Galactose-binding domain-like"/>
    <property type="match status" value="1"/>
</dbReference>
<dbReference type="CDD" id="cd08023">
    <property type="entry name" value="GH16_laminarinase_like"/>
    <property type="match status" value="1"/>
</dbReference>
<dbReference type="PROSITE" id="PS51762">
    <property type="entry name" value="GH16_2"/>
    <property type="match status" value="1"/>
</dbReference>
<protein>
    <submittedName>
        <fullName evidence="5">CotH kinase family protein</fullName>
    </submittedName>
</protein>
<dbReference type="PANTHER" id="PTHR10963">
    <property type="entry name" value="GLYCOSYL HYDROLASE-RELATED"/>
    <property type="match status" value="1"/>
</dbReference>
<dbReference type="SUPFAM" id="SSF49899">
    <property type="entry name" value="Concanavalin A-like lectins/glucanases"/>
    <property type="match status" value="1"/>
</dbReference>
<organism evidence="5 6">
    <name type="scientific">Eubacterium segne</name>
    <dbReference type="NCBI Taxonomy" id="2763045"/>
    <lineage>
        <taxon>Bacteria</taxon>
        <taxon>Bacillati</taxon>
        <taxon>Bacillota</taxon>
        <taxon>Clostridia</taxon>
        <taxon>Eubacteriales</taxon>
        <taxon>Eubacteriaceae</taxon>
        <taxon>Eubacterium</taxon>
    </lineage>
</organism>
<proteinExistence type="inferred from homology"/>
<evidence type="ECO:0000259" key="4">
    <source>
        <dbReference type="PROSITE" id="PS51762"/>
    </source>
</evidence>
<comment type="caution">
    <text evidence="5">The sequence shown here is derived from an EMBL/GenBank/DDBJ whole genome shotgun (WGS) entry which is preliminary data.</text>
</comment>
<feature type="compositionally biased region" description="Low complexity" evidence="2">
    <location>
        <begin position="580"/>
        <end position="590"/>
    </location>
</feature>
<name>A0ABR7F6A5_9FIRM</name>
<feature type="signal peptide" evidence="3">
    <location>
        <begin position="1"/>
        <end position="29"/>
    </location>
</feature>
<dbReference type="InterPro" id="IPR013320">
    <property type="entry name" value="ConA-like_dom_sf"/>
</dbReference>
<dbReference type="PANTHER" id="PTHR10963:SF55">
    <property type="entry name" value="GLYCOSIDE HYDROLASE FAMILY 16 PROTEIN"/>
    <property type="match status" value="1"/>
</dbReference>
<dbReference type="EMBL" id="JACOOZ010000007">
    <property type="protein sequence ID" value="MBC5668365.1"/>
    <property type="molecule type" value="Genomic_DNA"/>
</dbReference>
<dbReference type="InterPro" id="IPR000757">
    <property type="entry name" value="Beta-glucanase-like"/>
</dbReference>
<dbReference type="InterPro" id="IPR014867">
    <property type="entry name" value="Spore_coat_CotH_CotH2/3/7"/>
</dbReference>
<dbReference type="Pfam" id="PF00722">
    <property type="entry name" value="Glyco_hydro_16"/>
    <property type="match status" value="1"/>
</dbReference>
<gene>
    <name evidence="5" type="ORF">H8S00_10250</name>
</gene>
<dbReference type="SUPFAM" id="SSF49785">
    <property type="entry name" value="Galactose-binding domain-like"/>
    <property type="match status" value="1"/>
</dbReference>
<comment type="similarity">
    <text evidence="1">Belongs to the glycosyl hydrolase 16 family.</text>
</comment>
<dbReference type="InterPro" id="IPR050546">
    <property type="entry name" value="Glycosyl_Hydrlase_16"/>
</dbReference>
<reference evidence="5 6" key="1">
    <citation type="submission" date="2020-08" db="EMBL/GenBank/DDBJ databases">
        <title>Genome public.</title>
        <authorList>
            <person name="Liu C."/>
            <person name="Sun Q."/>
        </authorList>
    </citation>
    <scope>NUCLEOTIDE SEQUENCE [LARGE SCALE GENOMIC DNA]</scope>
    <source>
        <strain evidence="5 6">BX4</strain>
    </source>
</reference>
<feature type="chain" id="PRO_5047012849" evidence="3">
    <location>
        <begin position="30"/>
        <end position="1204"/>
    </location>
</feature>
<evidence type="ECO:0000256" key="3">
    <source>
        <dbReference type="SAM" id="SignalP"/>
    </source>
</evidence>
<dbReference type="Proteomes" id="UP000597877">
    <property type="component" value="Unassembled WGS sequence"/>
</dbReference>
<evidence type="ECO:0000256" key="1">
    <source>
        <dbReference type="ARBA" id="ARBA00006865"/>
    </source>
</evidence>
<evidence type="ECO:0000256" key="2">
    <source>
        <dbReference type="SAM" id="MobiDB-lite"/>
    </source>
</evidence>
<keyword evidence="5" id="KW-0808">Transferase</keyword>